<feature type="region of interest" description="Disordered" evidence="1">
    <location>
        <begin position="531"/>
        <end position="554"/>
    </location>
</feature>
<keyword evidence="2" id="KW-0812">Transmembrane</keyword>
<keyword evidence="2" id="KW-1133">Transmembrane helix</keyword>
<feature type="transmembrane region" description="Helical" evidence="2">
    <location>
        <begin position="261"/>
        <end position="286"/>
    </location>
</feature>
<name>A0A2N5VE64_9BASI</name>
<protein>
    <submittedName>
        <fullName evidence="3">Uncharacterized protein</fullName>
    </submittedName>
</protein>
<feature type="transmembrane region" description="Helical" evidence="2">
    <location>
        <begin position="576"/>
        <end position="601"/>
    </location>
</feature>
<feature type="transmembrane region" description="Helical" evidence="2">
    <location>
        <begin position="216"/>
        <end position="240"/>
    </location>
</feature>
<organism evidence="3 4">
    <name type="scientific">Puccinia coronata f. sp. avenae</name>
    <dbReference type="NCBI Taxonomy" id="200324"/>
    <lineage>
        <taxon>Eukaryota</taxon>
        <taxon>Fungi</taxon>
        <taxon>Dikarya</taxon>
        <taxon>Basidiomycota</taxon>
        <taxon>Pucciniomycotina</taxon>
        <taxon>Pucciniomycetes</taxon>
        <taxon>Pucciniales</taxon>
        <taxon>Pucciniaceae</taxon>
        <taxon>Puccinia</taxon>
    </lineage>
</organism>
<feature type="transmembrane region" description="Helical" evidence="2">
    <location>
        <begin position="292"/>
        <end position="312"/>
    </location>
</feature>
<evidence type="ECO:0000313" key="4">
    <source>
        <dbReference type="Proteomes" id="UP000235388"/>
    </source>
</evidence>
<feature type="transmembrane region" description="Helical" evidence="2">
    <location>
        <begin position="349"/>
        <end position="371"/>
    </location>
</feature>
<gene>
    <name evidence="3" type="ORF">PCANC_12896</name>
</gene>
<feature type="transmembrane region" description="Helical" evidence="2">
    <location>
        <begin position="425"/>
        <end position="450"/>
    </location>
</feature>
<dbReference type="OrthoDB" id="2499555at2759"/>
<evidence type="ECO:0000313" key="3">
    <source>
        <dbReference type="EMBL" id="PLW48288.1"/>
    </source>
</evidence>
<comment type="caution">
    <text evidence="3">The sequence shown here is derived from an EMBL/GenBank/DDBJ whole genome shotgun (WGS) entry which is preliminary data.</text>
</comment>
<feature type="transmembrane region" description="Helical" evidence="2">
    <location>
        <begin position="613"/>
        <end position="642"/>
    </location>
</feature>
<dbReference type="EMBL" id="PGCJ01000104">
    <property type="protein sequence ID" value="PLW48288.1"/>
    <property type="molecule type" value="Genomic_DNA"/>
</dbReference>
<keyword evidence="2" id="KW-0472">Membrane</keyword>
<sequence length="661" mass="74213">MTEQSFRPAHMRADGTPIHTAKIHTSKIHTASCFRTWDSASWMAWATCVAFSMYTTWPISGDSIYTIVRSINCNILESWANLGLSCTTIYITLGQSHATYDRGLNSVSFQANFQAHFSILITSQCVLALNYSDPPRLPSTTLTSELTFTRHSKLKFLSVGPNKKEREKKNISRDVKVNGRMSNSTQAGNAYTVQSTVLHKLLSNAAEPDIPPYLKILLWTIAFLEPIAAILYVASAIPAIRKEGFWFLKSETNGMIRPNNSLLIPIFVLLYMIFSLSSLICLLIDLHSTAIISARTTCLSLLAYPILLCTGWTKIWNILRAIPLTKYGLATMRQKIGDSSLKFFAPRTLNFLSAFLYAFPLLFGAVPIGLITKEVWRINQTFTQYSQNYASIISGKIDIESIASLNVMAVEQLISMLHRSDKVLFLARVISFGYFLNGVALLFIMVFGYYRLLEAVGYQVDTFQKAFKQRAPIASCARTLKSSHKLESTPFPNGDGSTRSDSIQTHVKGRHQLRWLTISFTSWLPSFRPDPQFPEKPDPTSPINQGPKLDEQQWESANQEAIDSQFKSLKRYKVNLIWQAFFNGLILLSFLGLTVTVFGNLLQVPNLHSLSDLIWVTITWASASWVLTVGLPFGLVACVVAFSPPITTLRENEERVVEFDD</sequence>
<evidence type="ECO:0000256" key="1">
    <source>
        <dbReference type="SAM" id="MobiDB-lite"/>
    </source>
</evidence>
<reference evidence="3 4" key="1">
    <citation type="submission" date="2017-11" db="EMBL/GenBank/DDBJ databases">
        <title>De novo assembly and phasing of dikaryotic genomes from two isolates of Puccinia coronata f. sp. avenae, the causal agent of oat crown rust.</title>
        <authorList>
            <person name="Miller M.E."/>
            <person name="Zhang Y."/>
            <person name="Omidvar V."/>
            <person name="Sperschneider J."/>
            <person name="Schwessinger B."/>
            <person name="Raley C."/>
            <person name="Palmer J.M."/>
            <person name="Garnica D."/>
            <person name="Upadhyaya N."/>
            <person name="Rathjen J."/>
            <person name="Taylor J.M."/>
            <person name="Park R.F."/>
            <person name="Dodds P.N."/>
            <person name="Hirsch C.D."/>
            <person name="Kianian S.F."/>
            <person name="Figueroa M."/>
        </authorList>
    </citation>
    <scope>NUCLEOTIDE SEQUENCE [LARGE SCALE GENOMIC DNA]</scope>
    <source>
        <strain evidence="3">12NC29</strain>
    </source>
</reference>
<dbReference type="AlphaFoldDB" id="A0A2N5VE64"/>
<dbReference type="Proteomes" id="UP000235388">
    <property type="component" value="Unassembled WGS sequence"/>
</dbReference>
<keyword evidence="4" id="KW-1185">Reference proteome</keyword>
<accession>A0A2N5VE64</accession>
<proteinExistence type="predicted"/>
<evidence type="ECO:0000256" key="2">
    <source>
        <dbReference type="SAM" id="Phobius"/>
    </source>
</evidence>